<organism evidence="7 8">
    <name type="scientific">Acinetobacter lactucae</name>
    <dbReference type="NCBI Taxonomy" id="1785128"/>
    <lineage>
        <taxon>Bacteria</taxon>
        <taxon>Pseudomonadati</taxon>
        <taxon>Pseudomonadota</taxon>
        <taxon>Gammaproteobacteria</taxon>
        <taxon>Moraxellales</taxon>
        <taxon>Moraxellaceae</taxon>
        <taxon>Acinetobacter</taxon>
        <taxon>Acinetobacter calcoaceticus/baumannii complex</taxon>
    </lineage>
</organism>
<keyword evidence="3" id="KW-0285">Flavoprotein</keyword>
<dbReference type="PANTHER" id="PTHR43673">
    <property type="entry name" value="NAD(P)H NITROREDUCTASE YDGI-RELATED"/>
    <property type="match status" value="1"/>
</dbReference>
<feature type="domain" description="Nitroreductase" evidence="6">
    <location>
        <begin position="41"/>
        <end position="237"/>
    </location>
</feature>
<keyword evidence="5" id="KW-0560">Oxidoreductase</keyword>
<dbReference type="EMBL" id="RFES01000012">
    <property type="protein sequence ID" value="RSO53636.1"/>
    <property type="molecule type" value="Genomic_DNA"/>
</dbReference>
<dbReference type="SUPFAM" id="SSF55469">
    <property type="entry name" value="FMN-dependent nitroreductase-like"/>
    <property type="match status" value="1"/>
</dbReference>
<name>A0A429JUF8_9GAMM</name>
<gene>
    <name evidence="7" type="ORF">EA756_16000</name>
</gene>
<comment type="caution">
    <text evidence="7">The sequence shown here is derived from an EMBL/GenBank/DDBJ whole genome shotgun (WGS) entry which is preliminary data.</text>
</comment>
<evidence type="ECO:0000256" key="2">
    <source>
        <dbReference type="ARBA" id="ARBA00007118"/>
    </source>
</evidence>
<sequence>MLINEVLSKHEIKLQKSIKYLRKDIGVRMNLEQVRLVDEAITSRHSVRAFLNTAIEPEVIKDILRVASRAPSGTNTQPWKVYVVTGKKRDEMVERVCAAQIEVSKNPVLAEQYKETFAYYPEKWISPFIDRRRENGWGLYGLLEIKKGEKEKMAEQQLRNFKLFDAPVGLFFTVNKTMGIGSKMDIAMMIQNVMVAAKARGLDTCPQAAWNHFHPIVLDVLGASDDEELVCAIALGHADPDHIVNTFITPREPVENFAVFLDE</sequence>
<comment type="similarity">
    <text evidence="2">Belongs to the nitroreductase family.</text>
</comment>
<evidence type="ECO:0000256" key="5">
    <source>
        <dbReference type="ARBA" id="ARBA00023002"/>
    </source>
</evidence>
<dbReference type="AlphaFoldDB" id="A0A429JUF8"/>
<accession>A0A429JUF8</accession>
<evidence type="ECO:0000259" key="6">
    <source>
        <dbReference type="Pfam" id="PF00881"/>
    </source>
</evidence>
<evidence type="ECO:0000256" key="3">
    <source>
        <dbReference type="ARBA" id="ARBA00022630"/>
    </source>
</evidence>
<keyword evidence="4" id="KW-0288">FMN</keyword>
<dbReference type="Pfam" id="PF00881">
    <property type="entry name" value="Nitroreductase"/>
    <property type="match status" value="1"/>
</dbReference>
<dbReference type="PANTHER" id="PTHR43673:SF2">
    <property type="entry name" value="NITROREDUCTASE"/>
    <property type="match status" value="1"/>
</dbReference>
<proteinExistence type="inferred from homology"/>
<dbReference type="Gene3D" id="3.40.109.10">
    <property type="entry name" value="NADH Oxidase"/>
    <property type="match status" value="1"/>
</dbReference>
<dbReference type="Proteomes" id="UP000276905">
    <property type="component" value="Unassembled WGS sequence"/>
</dbReference>
<reference evidence="7 8" key="1">
    <citation type="submission" date="2018-10" db="EMBL/GenBank/DDBJ databases">
        <title>GWAS and RNA-Seq identify cryptic mechanisms of antimicrobial resistance in Acinetobacter baumannii.</title>
        <authorList>
            <person name="Sahl J.W."/>
        </authorList>
    </citation>
    <scope>NUCLEOTIDE SEQUENCE [LARGE SCALE GENOMIC DNA]</scope>
    <source>
        <strain evidence="7 8">TG41018</strain>
    </source>
</reference>
<dbReference type="InterPro" id="IPR029479">
    <property type="entry name" value="Nitroreductase"/>
</dbReference>
<evidence type="ECO:0000313" key="8">
    <source>
        <dbReference type="Proteomes" id="UP000276905"/>
    </source>
</evidence>
<comment type="cofactor">
    <cofactor evidence="1">
        <name>FMN</name>
        <dbReference type="ChEBI" id="CHEBI:58210"/>
    </cofactor>
</comment>
<evidence type="ECO:0000256" key="1">
    <source>
        <dbReference type="ARBA" id="ARBA00001917"/>
    </source>
</evidence>
<dbReference type="InterPro" id="IPR000415">
    <property type="entry name" value="Nitroreductase-like"/>
</dbReference>
<evidence type="ECO:0000313" key="7">
    <source>
        <dbReference type="EMBL" id="RSO53636.1"/>
    </source>
</evidence>
<dbReference type="CDD" id="cd02136">
    <property type="entry name" value="PnbA_NfnB-like"/>
    <property type="match status" value="1"/>
</dbReference>
<evidence type="ECO:0000256" key="4">
    <source>
        <dbReference type="ARBA" id="ARBA00022643"/>
    </source>
</evidence>
<protein>
    <submittedName>
        <fullName evidence="7">Nitroreductase</fullName>
    </submittedName>
</protein>
<dbReference type="GO" id="GO:0016491">
    <property type="term" value="F:oxidoreductase activity"/>
    <property type="evidence" value="ECO:0007669"/>
    <property type="project" value="UniProtKB-KW"/>
</dbReference>